<dbReference type="InterPro" id="IPR036412">
    <property type="entry name" value="HAD-like_sf"/>
</dbReference>
<dbReference type="Proteomes" id="UP000306985">
    <property type="component" value="Unassembled WGS sequence"/>
</dbReference>
<dbReference type="InterPro" id="IPR041492">
    <property type="entry name" value="HAD_2"/>
</dbReference>
<evidence type="ECO:0000313" key="2">
    <source>
        <dbReference type="Proteomes" id="UP000306985"/>
    </source>
</evidence>
<dbReference type="InterPro" id="IPR023198">
    <property type="entry name" value="PGP-like_dom2"/>
</dbReference>
<dbReference type="PANTHER" id="PTHR43434">
    <property type="entry name" value="PHOSPHOGLYCOLATE PHOSPHATASE"/>
    <property type="match status" value="1"/>
</dbReference>
<dbReference type="EMBL" id="SZZH01000006">
    <property type="protein sequence ID" value="TKV56909.1"/>
    <property type="molecule type" value="Genomic_DNA"/>
</dbReference>
<sequence length="219" mass="23868">MADIAIFDVDGTLVDSNYQHALAWYRAFRRYDITLPLWRIHRALGMGGDQLVGAVAGDRVEEEHGDDLRDAWLEEFDPLLPEVAPIEGARDLLVEVKRRGFRLVLASSGEERIVKAFLELFDGEALADAWTTSADAEHSKPATDLVETAVQKVGGGSGVIVGDATWDCIAAGKLGFPTITVQTGGFSPDELRESGAIKVYDSLVELRENLDDTPLRAAD</sequence>
<name>A0A4U6QAH3_9ACTN</name>
<comment type="caution">
    <text evidence="1">The sequence shown here is derived from an EMBL/GenBank/DDBJ whole genome shotgun (WGS) entry which is preliminary data.</text>
</comment>
<gene>
    <name evidence="1" type="ORF">FDO65_18895</name>
</gene>
<dbReference type="AlphaFoldDB" id="A0A4U6QAH3"/>
<dbReference type="PANTHER" id="PTHR43434:SF16">
    <property type="entry name" value="BLL8046 PROTEIN"/>
    <property type="match status" value="1"/>
</dbReference>
<dbReference type="SUPFAM" id="SSF56784">
    <property type="entry name" value="HAD-like"/>
    <property type="match status" value="1"/>
</dbReference>
<proteinExistence type="predicted"/>
<dbReference type="GO" id="GO:0005829">
    <property type="term" value="C:cytosol"/>
    <property type="evidence" value="ECO:0007669"/>
    <property type="project" value="TreeGrafter"/>
</dbReference>
<dbReference type="GO" id="GO:0008967">
    <property type="term" value="F:phosphoglycolate phosphatase activity"/>
    <property type="evidence" value="ECO:0007669"/>
    <property type="project" value="TreeGrafter"/>
</dbReference>
<keyword evidence="2" id="KW-1185">Reference proteome</keyword>
<dbReference type="Gene3D" id="1.10.150.240">
    <property type="entry name" value="Putative phosphatase, domain 2"/>
    <property type="match status" value="1"/>
</dbReference>
<organism evidence="1 2">
    <name type="scientific">Nakamurella flava</name>
    <dbReference type="NCBI Taxonomy" id="2576308"/>
    <lineage>
        <taxon>Bacteria</taxon>
        <taxon>Bacillati</taxon>
        <taxon>Actinomycetota</taxon>
        <taxon>Actinomycetes</taxon>
        <taxon>Nakamurellales</taxon>
        <taxon>Nakamurellaceae</taxon>
        <taxon>Nakamurella</taxon>
    </lineage>
</organism>
<dbReference type="SFLD" id="SFLDS00003">
    <property type="entry name" value="Haloacid_Dehalogenase"/>
    <property type="match status" value="1"/>
</dbReference>
<dbReference type="Gene3D" id="3.40.50.1000">
    <property type="entry name" value="HAD superfamily/HAD-like"/>
    <property type="match status" value="1"/>
</dbReference>
<dbReference type="Pfam" id="PF13419">
    <property type="entry name" value="HAD_2"/>
    <property type="match status" value="1"/>
</dbReference>
<accession>A0A4U6QAH3</accession>
<dbReference type="RefSeq" id="WP_137451296.1">
    <property type="nucleotide sequence ID" value="NZ_SZZH01000006.1"/>
</dbReference>
<dbReference type="SFLD" id="SFLDG01129">
    <property type="entry name" value="C1.5:_HAD__Beta-PGM__Phosphata"/>
    <property type="match status" value="1"/>
</dbReference>
<keyword evidence="1" id="KW-0378">Hydrolase</keyword>
<dbReference type="InterPro" id="IPR023214">
    <property type="entry name" value="HAD_sf"/>
</dbReference>
<dbReference type="OrthoDB" id="9793014at2"/>
<dbReference type="GO" id="GO:0006281">
    <property type="term" value="P:DNA repair"/>
    <property type="evidence" value="ECO:0007669"/>
    <property type="project" value="TreeGrafter"/>
</dbReference>
<protein>
    <submittedName>
        <fullName evidence="1">HAD family hydrolase</fullName>
    </submittedName>
</protein>
<reference evidence="1 2" key="1">
    <citation type="submission" date="2019-05" db="EMBL/GenBank/DDBJ databases">
        <title>Nakamurella sp. N5BH11, whole genome shotgun sequence.</title>
        <authorList>
            <person name="Tuo L."/>
        </authorList>
    </citation>
    <scope>NUCLEOTIDE SEQUENCE [LARGE SCALE GENOMIC DNA]</scope>
    <source>
        <strain evidence="1 2">N5BH11</strain>
    </source>
</reference>
<dbReference type="InterPro" id="IPR050155">
    <property type="entry name" value="HAD-like_hydrolase_sf"/>
</dbReference>
<evidence type="ECO:0000313" key="1">
    <source>
        <dbReference type="EMBL" id="TKV56909.1"/>
    </source>
</evidence>